<evidence type="ECO:0000256" key="3">
    <source>
        <dbReference type="ARBA" id="ARBA00017619"/>
    </source>
</evidence>
<dbReference type="Pfam" id="PF00748">
    <property type="entry name" value="Calpain_inhib"/>
    <property type="match status" value="1"/>
</dbReference>
<dbReference type="GO" id="GO:0005737">
    <property type="term" value="C:cytoplasm"/>
    <property type="evidence" value="ECO:0007669"/>
    <property type="project" value="TreeGrafter"/>
</dbReference>
<dbReference type="GO" id="GO:0010859">
    <property type="term" value="F:calcium-dependent cysteine-type endopeptidase inhibitor activity"/>
    <property type="evidence" value="ECO:0007669"/>
    <property type="project" value="TreeGrafter"/>
</dbReference>
<keyword evidence="7" id="KW-0789">Thiol protease inhibitor</keyword>
<keyword evidence="4" id="KW-1017">Isopeptide bond</keyword>
<accession>A0A8D0EXG7</accession>
<dbReference type="AlphaFoldDB" id="A0A8D0EXG7"/>
<reference evidence="13" key="1">
    <citation type="submission" date="2025-08" db="UniProtKB">
        <authorList>
            <consortium name="Ensembl"/>
        </authorList>
    </citation>
    <scope>IDENTIFICATION</scope>
</reference>
<dbReference type="Proteomes" id="UP000694551">
    <property type="component" value="Unplaced"/>
</dbReference>
<dbReference type="PANTHER" id="PTHR10077">
    <property type="entry name" value="CALPASTATIN"/>
    <property type="match status" value="1"/>
</dbReference>
<evidence type="ECO:0000256" key="10">
    <source>
        <dbReference type="ARBA" id="ARBA00022990"/>
    </source>
</evidence>
<evidence type="ECO:0000256" key="8">
    <source>
        <dbReference type="ARBA" id="ARBA00022737"/>
    </source>
</evidence>
<dbReference type="InterPro" id="IPR001259">
    <property type="entry name" value="Prot_inh_calpain"/>
</dbReference>
<keyword evidence="6" id="KW-0646">Protease inhibitor</keyword>
<dbReference type="InterPro" id="IPR026998">
    <property type="entry name" value="Calpastatin"/>
</dbReference>
<dbReference type="PANTHER" id="PTHR10077:SF0">
    <property type="entry name" value="CALPASTATIN"/>
    <property type="match status" value="1"/>
</dbReference>
<dbReference type="Ensembl" id="ENSSOCT00000006234.1">
    <property type="protein sequence ID" value="ENSSOCP00000006075.1"/>
    <property type="gene ID" value="ENSSOCG00000004677.1"/>
</dbReference>
<evidence type="ECO:0000313" key="13">
    <source>
        <dbReference type="Ensembl" id="ENSSOCP00000006075.1"/>
    </source>
</evidence>
<evidence type="ECO:0000256" key="12">
    <source>
        <dbReference type="SAM" id="MobiDB-lite"/>
    </source>
</evidence>
<reference evidence="13" key="2">
    <citation type="submission" date="2025-09" db="UniProtKB">
        <authorList>
            <consortium name="Ensembl"/>
        </authorList>
    </citation>
    <scope>IDENTIFICATION</scope>
</reference>
<protein>
    <recommendedName>
        <fullName evidence="3">Calpastatin</fullName>
    </recommendedName>
    <alternativeName>
        <fullName evidence="11">Calpain inhibitor</fullName>
    </alternativeName>
</protein>
<keyword evidence="10" id="KW-0007">Acetylation</keyword>
<keyword evidence="5" id="KW-0597">Phosphoprotein</keyword>
<evidence type="ECO:0000256" key="9">
    <source>
        <dbReference type="ARBA" id="ARBA00022843"/>
    </source>
</evidence>
<feature type="region of interest" description="Disordered" evidence="12">
    <location>
        <begin position="1"/>
        <end position="82"/>
    </location>
</feature>
<evidence type="ECO:0000256" key="1">
    <source>
        <dbReference type="ARBA" id="ARBA00002637"/>
    </source>
</evidence>
<keyword evidence="9" id="KW-0832">Ubl conjugation</keyword>
<evidence type="ECO:0000256" key="5">
    <source>
        <dbReference type="ARBA" id="ARBA00022553"/>
    </source>
</evidence>
<evidence type="ECO:0000256" key="7">
    <source>
        <dbReference type="ARBA" id="ARBA00022704"/>
    </source>
</evidence>
<proteinExistence type="inferred from homology"/>
<keyword evidence="14" id="KW-1185">Reference proteome</keyword>
<evidence type="ECO:0000256" key="11">
    <source>
        <dbReference type="ARBA" id="ARBA00033013"/>
    </source>
</evidence>
<comment type="similarity">
    <text evidence="2">Belongs to the protease inhibitor I27 (calpastatin) family.</text>
</comment>
<feature type="compositionally biased region" description="Low complexity" evidence="12">
    <location>
        <begin position="1"/>
        <end position="12"/>
    </location>
</feature>
<evidence type="ECO:0000313" key="14">
    <source>
        <dbReference type="Proteomes" id="UP000694551"/>
    </source>
</evidence>
<sequence length="151" mass="16548">SAATVSSVHSAAPLAPTSVSDPFGRSWGGKEMDEALDLLSDSLGEREPDPDENKPVVDKVKEKAKSEHRDKLGERDDTIPPDYQKLLESGEQLCIFLHAFNSKNKPIRWVFFLFLIGQLEQISQFEAASSSQRPGGLGIWIPVTTEPGSVV</sequence>
<evidence type="ECO:0000256" key="6">
    <source>
        <dbReference type="ARBA" id="ARBA00022690"/>
    </source>
</evidence>
<evidence type="ECO:0000256" key="2">
    <source>
        <dbReference type="ARBA" id="ARBA00009487"/>
    </source>
</evidence>
<feature type="compositionally biased region" description="Basic and acidic residues" evidence="12">
    <location>
        <begin position="43"/>
        <end position="78"/>
    </location>
</feature>
<comment type="function">
    <text evidence="1">Specific inhibition of calpain (calcium-dependent cysteine protease). Plays a key role in postmortem tenderization of meat and have been proposed to be involved in muscle protein degradation in living tissue.</text>
</comment>
<name>A0A8D0EXG7_STROC</name>
<organism evidence="13 14">
    <name type="scientific">Strix occidentalis caurina</name>
    <name type="common">northern spotted owl</name>
    <dbReference type="NCBI Taxonomy" id="311401"/>
    <lineage>
        <taxon>Eukaryota</taxon>
        <taxon>Metazoa</taxon>
        <taxon>Chordata</taxon>
        <taxon>Craniata</taxon>
        <taxon>Vertebrata</taxon>
        <taxon>Euteleostomi</taxon>
        <taxon>Archelosauria</taxon>
        <taxon>Archosauria</taxon>
        <taxon>Dinosauria</taxon>
        <taxon>Saurischia</taxon>
        <taxon>Theropoda</taxon>
        <taxon>Coelurosauria</taxon>
        <taxon>Aves</taxon>
        <taxon>Neognathae</taxon>
        <taxon>Neoaves</taxon>
        <taxon>Telluraves</taxon>
        <taxon>Strigiformes</taxon>
        <taxon>Strigidae</taxon>
        <taxon>Strix</taxon>
    </lineage>
</organism>
<keyword evidence="8" id="KW-0677">Repeat</keyword>
<evidence type="ECO:0000256" key="4">
    <source>
        <dbReference type="ARBA" id="ARBA00022499"/>
    </source>
</evidence>